<sequence>MSQAVPDLDFVSKFCKDMDYQCLLKMALSSKRLDNSTAEALRVKFGLDHLEKTRRKWLLRSPYLSVWSFVLELQEKGLGYAAIAKRLELLTGLPYTERLIGRYAKEDFFKSLYEGSNSTVSIALSSDLSRAASAVDTINSPVDQDEEERREFSAVSATTMELQEQALRLSSIDFTHITGGSIPLEDEGGIALPDGDAMQLDVDSAVSDMGLEYGQTYQPRLLTPSLDPMPGRGPYFTNYQYPEYIQPQDTMYPGFYNQDIPYRHVFNDQDISFDQVQTMDAGGNNNNNNNNNYSFDGPSANGQYDGQDTREDTLWGSNVEQHDLYGSGGLKHDGDIGEGLRNIDPQLW</sequence>
<feature type="region of interest" description="Disordered" evidence="1">
    <location>
        <begin position="277"/>
        <end position="311"/>
    </location>
</feature>
<protein>
    <submittedName>
        <fullName evidence="2">Uncharacterized protein</fullName>
    </submittedName>
</protein>
<feature type="region of interest" description="Disordered" evidence="1">
    <location>
        <begin position="326"/>
        <end position="348"/>
    </location>
</feature>
<dbReference type="AlphaFoldDB" id="A0AAD4FAL3"/>
<keyword evidence="3" id="KW-1185">Reference proteome</keyword>
<proteinExistence type="predicted"/>
<dbReference type="EMBL" id="JAANER010000009">
    <property type="protein sequence ID" value="KAG9186096.1"/>
    <property type="molecule type" value="Genomic_DNA"/>
</dbReference>
<evidence type="ECO:0000313" key="3">
    <source>
        <dbReference type="Proteomes" id="UP001199106"/>
    </source>
</evidence>
<accession>A0AAD4FAL3</accession>
<organism evidence="2 3">
    <name type="scientific">Alternaria panax</name>
    <dbReference type="NCBI Taxonomy" id="48097"/>
    <lineage>
        <taxon>Eukaryota</taxon>
        <taxon>Fungi</taxon>
        <taxon>Dikarya</taxon>
        <taxon>Ascomycota</taxon>
        <taxon>Pezizomycotina</taxon>
        <taxon>Dothideomycetes</taxon>
        <taxon>Pleosporomycetidae</taxon>
        <taxon>Pleosporales</taxon>
        <taxon>Pleosporineae</taxon>
        <taxon>Pleosporaceae</taxon>
        <taxon>Alternaria</taxon>
        <taxon>Alternaria sect. Panax</taxon>
    </lineage>
</organism>
<comment type="caution">
    <text evidence="2">The sequence shown here is derived from an EMBL/GenBank/DDBJ whole genome shotgun (WGS) entry which is preliminary data.</text>
</comment>
<dbReference type="Proteomes" id="UP001199106">
    <property type="component" value="Unassembled WGS sequence"/>
</dbReference>
<evidence type="ECO:0000313" key="2">
    <source>
        <dbReference type="EMBL" id="KAG9186096.1"/>
    </source>
</evidence>
<evidence type="ECO:0000256" key="1">
    <source>
        <dbReference type="SAM" id="MobiDB-lite"/>
    </source>
</evidence>
<reference evidence="2" key="1">
    <citation type="submission" date="2021-07" db="EMBL/GenBank/DDBJ databases">
        <title>Genome Resource of American Ginseng Black Spot Pathogen Alternaria panax.</title>
        <authorList>
            <person name="Qiu C."/>
            <person name="Wang W."/>
            <person name="Liu Z."/>
        </authorList>
    </citation>
    <scope>NUCLEOTIDE SEQUENCE</scope>
    <source>
        <strain evidence="2">BNCC115425</strain>
    </source>
</reference>
<name>A0AAD4FAL3_9PLEO</name>
<gene>
    <name evidence="2" type="ORF">G6011_02652</name>
</gene>